<name>A0A0F9BYA6_9ZZZZ</name>
<dbReference type="Pfam" id="PF02621">
    <property type="entry name" value="VitK2_biosynth"/>
    <property type="match status" value="1"/>
</dbReference>
<dbReference type="PANTHER" id="PTHR37690">
    <property type="entry name" value="CHORISMATE DEHYDRATASE"/>
    <property type="match status" value="1"/>
</dbReference>
<dbReference type="InterPro" id="IPR003721">
    <property type="entry name" value="Pantoate_ligase"/>
</dbReference>
<dbReference type="SUPFAM" id="SSF52374">
    <property type="entry name" value="Nucleotidylyl transferase"/>
    <property type="match status" value="1"/>
</dbReference>
<accession>A0A0F9BYA6</accession>
<dbReference type="EMBL" id="LAZR01035683">
    <property type="protein sequence ID" value="KKL26864.1"/>
    <property type="molecule type" value="Genomic_DNA"/>
</dbReference>
<dbReference type="GO" id="GO:0009234">
    <property type="term" value="P:menaquinone biosynthetic process"/>
    <property type="evidence" value="ECO:0007669"/>
    <property type="project" value="UniProtKB-KW"/>
</dbReference>
<evidence type="ECO:0000256" key="1">
    <source>
        <dbReference type="ARBA" id="ARBA00022428"/>
    </source>
</evidence>
<dbReference type="SUPFAM" id="SSF53850">
    <property type="entry name" value="Periplasmic binding protein-like II"/>
    <property type="match status" value="1"/>
</dbReference>
<sequence length="336" mass="37851">MQKLKIGKISFLNIFPIFKILEGEYYCPEYEFVEGFPTELNEMLRRGEIDISPSSSVEYLRDKESYTYLDGHSISARGPVRSILLFSRVPIENLDGHEITATHKSATSVSLLRVVLTKFYGMDLDIIVSRAPIEEAIVKHSAYLAIGDEAIGLSRAALDIKTTEDSMPCKLQSINHQAFYVYDLSELWHMHTGLPMVFALWTLKRETMHKRKGVIVGFGSALEEAKKIAQEKLWEIASTPGLILPPEEAFSYWNEIIYGLPEDCLKSGQSSLQHLVFLADIERGALHVGNISLIKQARKECDFVVVSIFVNPTQFGPGEDFGKYPRPLDADLEICT</sequence>
<evidence type="ECO:0000256" key="2">
    <source>
        <dbReference type="ARBA" id="ARBA00023239"/>
    </source>
</evidence>
<dbReference type="GO" id="GO:0016829">
    <property type="term" value="F:lyase activity"/>
    <property type="evidence" value="ECO:0007669"/>
    <property type="project" value="UniProtKB-KW"/>
</dbReference>
<keyword evidence="2" id="KW-0456">Lyase</keyword>
<dbReference type="Gene3D" id="3.40.190.10">
    <property type="entry name" value="Periplasmic binding protein-like II"/>
    <property type="match status" value="2"/>
</dbReference>
<dbReference type="InterPro" id="IPR003773">
    <property type="entry name" value="Menaquinone_biosynth"/>
</dbReference>
<dbReference type="InterPro" id="IPR030868">
    <property type="entry name" value="MqnA"/>
</dbReference>
<keyword evidence="1" id="KW-0474">Menaquinone biosynthesis</keyword>
<dbReference type="GO" id="GO:0015940">
    <property type="term" value="P:pantothenate biosynthetic process"/>
    <property type="evidence" value="ECO:0007669"/>
    <property type="project" value="InterPro"/>
</dbReference>
<gene>
    <name evidence="3" type="ORF">LCGC14_2390990</name>
</gene>
<comment type="caution">
    <text evidence="3">The sequence shown here is derived from an EMBL/GenBank/DDBJ whole genome shotgun (WGS) entry which is preliminary data.</text>
</comment>
<feature type="non-terminal residue" evidence="3">
    <location>
        <position position="336"/>
    </location>
</feature>
<dbReference type="Pfam" id="PF02569">
    <property type="entry name" value="Pantoate_ligase"/>
    <property type="match status" value="1"/>
</dbReference>
<dbReference type="GO" id="GO:0004592">
    <property type="term" value="F:pantoate-beta-alanine ligase activity"/>
    <property type="evidence" value="ECO:0007669"/>
    <property type="project" value="InterPro"/>
</dbReference>
<reference evidence="3" key="1">
    <citation type="journal article" date="2015" name="Nature">
        <title>Complex archaea that bridge the gap between prokaryotes and eukaryotes.</title>
        <authorList>
            <person name="Spang A."/>
            <person name="Saw J.H."/>
            <person name="Jorgensen S.L."/>
            <person name="Zaremba-Niedzwiedzka K."/>
            <person name="Martijn J."/>
            <person name="Lind A.E."/>
            <person name="van Eijk R."/>
            <person name="Schleper C."/>
            <person name="Guy L."/>
            <person name="Ettema T.J."/>
        </authorList>
    </citation>
    <scope>NUCLEOTIDE SEQUENCE</scope>
</reference>
<evidence type="ECO:0000313" key="3">
    <source>
        <dbReference type="EMBL" id="KKL26864.1"/>
    </source>
</evidence>
<proteinExistence type="inferred from homology"/>
<dbReference type="AlphaFoldDB" id="A0A0F9BYA6"/>
<dbReference type="CDD" id="cd13634">
    <property type="entry name" value="PBP2_Sco4506"/>
    <property type="match status" value="1"/>
</dbReference>
<dbReference type="HAMAP" id="MF_00995">
    <property type="entry name" value="MqnA"/>
    <property type="match status" value="1"/>
</dbReference>
<dbReference type="InterPro" id="IPR014729">
    <property type="entry name" value="Rossmann-like_a/b/a_fold"/>
</dbReference>
<organism evidence="3">
    <name type="scientific">marine sediment metagenome</name>
    <dbReference type="NCBI Taxonomy" id="412755"/>
    <lineage>
        <taxon>unclassified sequences</taxon>
        <taxon>metagenomes</taxon>
        <taxon>ecological metagenomes</taxon>
    </lineage>
</organism>
<evidence type="ECO:0008006" key="4">
    <source>
        <dbReference type="Google" id="ProtNLM"/>
    </source>
</evidence>
<dbReference type="Gene3D" id="3.40.50.620">
    <property type="entry name" value="HUPs"/>
    <property type="match status" value="1"/>
</dbReference>
<protein>
    <recommendedName>
        <fullName evidence="4">Chorismate dehydratase</fullName>
    </recommendedName>
</protein>
<dbReference type="PANTHER" id="PTHR37690:SF1">
    <property type="entry name" value="CHORISMATE DEHYDRATASE"/>
    <property type="match status" value="1"/>
</dbReference>